<dbReference type="RefSeq" id="WP_078811594.1">
    <property type="nucleotide sequence ID" value="NZ_FUYE01000001.1"/>
</dbReference>
<feature type="compositionally biased region" description="Basic and acidic residues" evidence="1">
    <location>
        <begin position="25"/>
        <end position="34"/>
    </location>
</feature>
<protein>
    <submittedName>
        <fullName evidence="2">Uncharacterized protein</fullName>
    </submittedName>
</protein>
<evidence type="ECO:0000313" key="2">
    <source>
        <dbReference type="EMBL" id="SKA77384.1"/>
    </source>
</evidence>
<feature type="region of interest" description="Disordered" evidence="1">
    <location>
        <begin position="63"/>
        <end position="112"/>
    </location>
</feature>
<dbReference type="Proteomes" id="UP000190774">
    <property type="component" value="Unassembled WGS sequence"/>
</dbReference>
<feature type="region of interest" description="Disordered" evidence="1">
    <location>
        <begin position="1"/>
        <end position="34"/>
    </location>
</feature>
<reference evidence="3" key="1">
    <citation type="submission" date="2017-02" db="EMBL/GenBank/DDBJ databases">
        <authorList>
            <person name="Varghese N."/>
            <person name="Submissions S."/>
        </authorList>
    </citation>
    <scope>NUCLEOTIDE SEQUENCE [LARGE SCALE GENOMIC DNA]</scope>
    <source>
        <strain evidence="3">ATCC 700200</strain>
    </source>
</reference>
<dbReference type="AlphaFoldDB" id="A0A1T4WJ62"/>
<organism evidence="2 3">
    <name type="scientific">Prosthecobacter debontii</name>
    <dbReference type="NCBI Taxonomy" id="48467"/>
    <lineage>
        <taxon>Bacteria</taxon>
        <taxon>Pseudomonadati</taxon>
        <taxon>Verrucomicrobiota</taxon>
        <taxon>Verrucomicrobiia</taxon>
        <taxon>Verrucomicrobiales</taxon>
        <taxon>Verrucomicrobiaceae</taxon>
        <taxon>Prosthecobacter</taxon>
    </lineage>
</organism>
<feature type="compositionally biased region" description="Acidic residues" evidence="1">
    <location>
        <begin position="63"/>
        <end position="76"/>
    </location>
</feature>
<sequence length="138" mass="15305">MEGREGMLGRVTVPPGRLLGEELPDGGRTEGMEGREGMLGRWGLLLGLTEGVEGRCGIEGLLEEGMDGRDDDDGRDELDGRSRSRSRRVSRESAWVTKGIPTTDSARKAAPRPRRLGEKLGFITLYLTHHLRPYSFIR</sequence>
<evidence type="ECO:0000256" key="1">
    <source>
        <dbReference type="SAM" id="MobiDB-lite"/>
    </source>
</evidence>
<gene>
    <name evidence="2" type="ORF">SAMN02745166_00373</name>
</gene>
<evidence type="ECO:0000313" key="3">
    <source>
        <dbReference type="Proteomes" id="UP000190774"/>
    </source>
</evidence>
<keyword evidence="3" id="KW-1185">Reference proteome</keyword>
<accession>A0A1T4WJ62</accession>
<dbReference type="EMBL" id="FUYE01000001">
    <property type="protein sequence ID" value="SKA77384.1"/>
    <property type="molecule type" value="Genomic_DNA"/>
</dbReference>
<name>A0A1T4WJ62_9BACT</name>
<proteinExistence type="predicted"/>